<organism evidence="1">
    <name type="scientific">Drosophila melanogaster</name>
    <name type="common">Fruit fly</name>
    <dbReference type="NCBI Taxonomy" id="7227"/>
    <lineage>
        <taxon>Eukaryota</taxon>
        <taxon>Metazoa</taxon>
        <taxon>Ecdysozoa</taxon>
        <taxon>Arthropoda</taxon>
        <taxon>Hexapoda</taxon>
        <taxon>Insecta</taxon>
        <taxon>Pterygota</taxon>
        <taxon>Neoptera</taxon>
        <taxon>Endopterygota</taxon>
        <taxon>Diptera</taxon>
        <taxon>Brachycera</taxon>
        <taxon>Muscomorpha</taxon>
        <taxon>Ephydroidea</taxon>
        <taxon>Drosophilidae</taxon>
        <taxon>Drosophila</taxon>
        <taxon>Sophophora</taxon>
    </lineage>
</organism>
<gene>
    <name evidence="1" type="ORF">HDC07770</name>
</gene>
<dbReference type="EMBL" id="BK001846">
    <property type="protein sequence ID" value="DAA02692.1"/>
    <property type="molecule type" value="Genomic_DNA"/>
</dbReference>
<dbReference type="AlphaFoldDB" id="Q6IM20"/>
<proteinExistence type="predicted"/>
<reference evidence="1" key="1">
    <citation type="journal article" date="2003" name="Genome Biol.">
        <title>An integrated gene annotation and transcriptional profiling approach towards the full gene content of the Drosophila genome.</title>
        <authorList>
            <person name="Hild M."/>
            <person name="Beckmann B."/>
            <person name="Haas S.A."/>
            <person name="Koch B."/>
            <person name="Solovyev V."/>
            <person name="Busold C."/>
            <person name="Fellenberg K."/>
            <person name="Boutros M."/>
            <person name="Vingron M."/>
            <person name="Sauer F."/>
            <person name="Hoheisel J.D."/>
            <person name="Paro R."/>
        </authorList>
    </citation>
    <scope>NUCLEOTIDE SEQUENCE</scope>
</reference>
<sequence length="69" mass="7398">MFLRQLSGMIAAKVAGDRSVIADDRKKICANCVVSALRSPISHLRSPAVQFARVDRVRIAGPGKSSKSC</sequence>
<accession>Q6IM20</accession>
<protein>
    <submittedName>
        <fullName evidence="1">HDC07770</fullName>
    </submittedName>
</protein>
<evidence type="ECO:0000313" key="1">
    <source>
        <dbReference type="EMBL" id="DAA02692.1"/>
    </source>
</evidence>
<name>Q6IM20_DROME</name>